<sequence>MSKFTPEEIAYLQDQRLGRLATVGANGEPHVVPVGFRYNPEHDSIDIGGFHMGSTKKYRDAIRYGRAAFVVDDVLPPWQPRMLEIRGTVEGLSEGGKEIMPQLAPEIVRITPTRIISFGLNTESEQPEQGPSSRKVG</sequence>
<evidence type="ECO:0000259" key="2">
    <source>
        <dbReference type="Pfam" id="PF01243"/>
    </source>
</evidence>
<dbReference type="PANTHER" id="PTHR35176:SF6">
    <property type="entry name" value="HEME OXYGENASE HI_0854-RELATED"/>
    <property type="match status" value="1"/>
</dbReference>
<evidence type="ECO:0000313" key="3">
    <source>
        <dbReference type="EMBL" id="QBD83394.1"/>
    </source>
</evidence>
<name>A0A4P6K586_KTERU</name>
<dbReference type="EMBL" id="CP035758">
    <property type="protein sequence ID" value="QBD83394.1"/>
    <property type="molecule type" value="Genomic_DNA"/>
</dbReference>
<evidence type="ECO:0000256" key="1">
    <source>
        <dbReference type="ARBA" id="ARBA00023002"/>
    </source>
</evidence>
<protein>
    <submittedName>
        <fullName evidence="3">PPOX class F420-dependent oxidoreductase</fullName>
        <ecNumber evidence="3">1.-.-.-</ecNumber>
    </submittedName>
</protein>
<dbReference type="Proteomes" id="UP000290365">
    <property type="component" value="Chromosome"/>
</dbReference>
<dbReference type="KEGG" id="kbs:EPA93_07285"/>
<dbReference type="Pfam" id="PF01243">
    <property type="entry name" value="PNPOx_N"/>
    <property type="match status" value="1"/>
</dbReference>
<dbReference type="InterPro" id="IPR052019">
    <property type="entry name" value="F420H2_bilvrd_red/Heme_oxyg"/>
</dbReference>
<accession>A0A4P6K586</accession>
<dbReference type="InterPro" id="IPR012349">
    <property type="entry name" value="Split_barrel_FMN-bd"/>
</dbReference>
<dbReference type="InterPro" id="IPR011576">
    <property type="entry name" value="Pyridox_Oxase_N"/>
</dbReference>
<dbReference type="GO" id="GO:0016627">
    <property type="term" value="F:oxidoreductase activity, acting on the CH-CH group of donors"/>
    <property type="evidence" value="ECO:0007669"/>
    <property type="project" value="TreeGrafter"/>
</dbReference>
<dbReference type="Gene3D" id="2.30.110.10">
    <property type="entry name" value="Electron Transport, Fmn-binding Protein, Chain A"/>
    <property type="match status" value="1"/>
</dbReference>
<gene>
    <name evidence="3" type="ORF">EPA93_07285</name>
</gene>
<dbReference type="GO" id="GO:0070967">
    <property type="term" value="F:coenzyme F420 binding"/>
    <property type="evidence" value="ECO:0007669"/>
    <property type="project" value="TreeGrafter"/>
</dbReference>
<dbReference type="GO" id="GO:0005829">
    <property type="term" value="C:cytosol"/>
    <property type="evidence" value="ECO:0007669"/>
    <property type="project" value="TreeGrafter"/>
</dbReference>
<dbReference type="InterPro" id="IPR024031">
    <property type="entry name" value="MSMEG_5819/OxyR"/>
</dbReference>
<dbReference type="NCBIfam" id="TIGR04023">
    <property type="entry name" value="PPOX_MSMEG_5819"/>
    <property type="match status" value="1"/>
</dbReference>
<dbReference type="EC" id="1.-.-.-" evidence="3"/>
<evidence type="ECO:0000313" key="4">
    <source>
        <dbReference type="Proteomes" id="UP000290365"/>
    </source>
</evidence>
<dbReference type="OrthoDB" id="3693562at2"/>
<organism evidence="3 4">
    <name type="scientific">Ktedonosporobacter rubrisoli</name>
    <dbReference type="NCBI Taxonomy" id="2509675"/>
    <lineage>
        <taxon>Bacteria</taxon>
        <taxon>Bacillati</taxon>
        <taxon>Chloroflexota</taxon>
        <taxon>Ktedonobacteria</taxon>
        <taxon>Ktedonobacterales</taxon>
        <taxon>Ktedonosporobacteraceae</taxon>
        <taxon>Ktedonosporobacter</taxon>
    </lineage>
</organism>
<proteinExistence type="predicted"/>
<dbReference type="AlphaFoldDB" id="A0A4P6K586"/>
<keyword evidence="4" id="KW-1185">Reference proteome</keyword>
<feature type="domain" description="Pyridoxamine 5'-phosphate oxidase N-terminal" evidence="2">
    <location>
        <begin position="7"/>
        <end position="96"/>
    </location>
</feature>
<dbReference type="PANTHER" id="PTHR35176">
    <property type="entry name" value="HEME OXYGENASE HI_0854-RELATED"/>
    <property type="match status" value="1"/>
</dbReference>
<keyword evidence="1 3" id="KW-0560">Oxidoreductase</keyword>
<dbReference type="SUPFAM" id="SSF50475">
    <property type="entry name" value="FMN-binding split barrel"/>
    <property type="match status" value="1"/>
</dbReference>
<reference evidence="3 4" key="1">
    <citation type="submission" date="2019-01" db="EMBL/GenBank/DDBJ databases">
        <title>Ktedonosporobacter rubrisoli SCAWS-G2.</title>
        <authorList>
            <person name="Huang Y."/>
            <person name="Yan B."/>
        </authorList>
    </citation>
    <scope>NUCLEOTIDE SEQUENCE [LARGE SCALE GENOMIC DNA]</scope>
    <source>
        <strain evidence="3 4">SCAWS-G2</strain>
    </source>
</reference>